<reference evidence="6" key="1">
    <citation type="submission" date="2020-09" db="EMBL/GenBank/DDBJ databases">
        <title>New species isolated from human feces.</title>
        <authorList>
            <person name="Kitahara M."/>
            <person name="Shigeno Y."/>
            <person name="Shime M."/>
            <person name="Matsumoto Y."/>
            <person name="Nakamura S."/>
            <person name="Motooka D."/>
            <person name="Fukuoka S."/>
            <person name="Nishikawa H."/>
            <person name="Benno Y."/>
        </authorList>
    </citation>
    <scope>NUCLEOTIDE SEQUENCE</scope>
    <source>
        <strain evidence="6">MM50</strain>
    </source>
</reference>
<feature type="transmembrane region" description="Helical" evidence="5">
    <location>
        <begin position="127"/>
        <end position="149"/>
    </location>
</feature>
<evidence type="ECO:0000256" key="1">
    <source>
        <dbReference type="ARBA" id="ARBA00004141"/>
    </source>
</evidence>
<feature type="transmembrane region" description="Helical" evidence="5">
    <location>
        <begin position="99"/>
        <end position="121"/>
    </location>
</feature>
<keyword evidence="7" id="KW-1185">Reference proteome</keyword>
<proteinExistence type="predicted"/>
<comment type="subcellular location">
    <subcellularLocation>
        <location evidence="1">Membrane</location>
        <topology evidence="1">Multi-pass membrane protein</topology>
    </subcellularLocation>
</comment>
<evidence type="ECO:0000256" key="3">
    <source>
        <dbReference type="ARBA" id="ARBA00022989"/>
    </source>
</evidence>
<feature type="transmembrane region" description="Helical" evidence="5">
    <location>
        <begin position="65"/>
        <end position="87"/>
    </location>
</feature>
<evidence type="ECO:0000256" key="5">
    <source>
        <dbReference type="SAM" id="Phobius"/>
    </source>
</evidence>
<keyword evidence="3 5" id="KW-1133">Transmembrane helix</keyword>
<evidence type="ECO:0000256" key="4">
    <source>
        <dbReference type="ARBA" id="ARBA00023136"/>
    </source>
</evidence>
<feature type="transmembrane region" description="Helical" evidence="5">
    <location>
        <begin position="269"/>
        <end position="287"/>
    </location>
</feature>
<name>A0A810Q6U0_9FIRM</name>
<keyword evidence="2 5" id="KW-0812">Transmembrane</keyword>
<dbReference type="Proteomes" id="UP000681035">
    <property type="component" value="Chromosome"/>
</dbReference>
<keyword evidence="4 5" id="KW-0472">Membrane</keyword>
<feature type="transmembrane region" description="Helical" evidence="5">
    <location>
        <begin position="16"/>
        <end position="45"/>
    </location>
</feature>
<protein>
    <submittedName>
        <fullName evidence="6">Cobalt transporter</fullName>
    </submittedName>
</protein>
<dbReference type="RefSeq" id="WP_228298404.1">
    <property type="nucleotide sequence ID" value="NZ_AP023418.1"/>
</dbReference>
<dbReference type="EMBL" id="AP023418">
    <property type="protein sequence ID" value="BCK80353.1"/>
    <property type="molecule type" value="Genomic_DNA"/>
</dbReference>
<gene>
    <name evidence="6" type="ORF">MM50RIKEN_01160</name>
</gene>
<dbReference type="KEGG" id="vcop:MM50RIKEN_01160"/>
<dbReference type="CDD" id="cd16914">
    <property type="entry name" value="EcfT"/>
    <property type="match status" value="1"/>
</dbReference>
<dbReference type="AlphaFoldDB" id="A0A810Q6U0"/>
<evidence type="ECO:0000256" key="2">
    <source>
        <dbReference type="ARBA" id="ARBA00022692"/>
    </source>
</evidence>
<accession>A0A810Q6U0</accession>
<feature type="transmembrane region" description="Helical" evidence="5">
    <location>
        <begin position="229"/>
        <end position="249"/>
    </location>
</feature>
<dbReference type="GO" id="GO:0005886">
    <property type="term" value="C:plasma membrane"/>
    <property type="evidence" value="ECO:0007669"/>
    <property type="project" value="UniProtKB-ARBA"/>
</dbReference>
<organism evidence="6 7">
    <name type="scientific">Vescimonas coprocola</name>
    <dbReference type="NCBI Taxonomy" id="2714355"/>
    <lineage>
        <taxon>Bacteria</taxon>
        <taxon>Bacillati</taxon>
        <taxon>Bacillota</taxon>
        <taxon>Clostridia</taxon>
        <taxon>Eubacteriales</taxon>
        <taxon>Oscillospiraceae</taxon>
        <taxon>Vescimonas</taxon>
    </lineage>
</organism>
<sequence>MRYSDVFGSCHPAVNFLYFVLVIAFSMCLTHPVCLLLSVCGAVIYHAVLLGPRSLRKSAVWMVPMAVLAAVINPAFTHQGVTILAYLPSGNPLTLESMLYGLASAALLSATLLWFTCYNAVMTSDKFIYLFGRVIPALSLVLSMTMRFVPRFRTQLHTVAQAQKYMGRDTENGSLLRRTKNAMKVFSIMVTWSLESAIETADSMKSRGYGEKGRTAFSIYRMDDRDRSLLVWLIFCGAYVLCGVLAGGLRFRYYPSLAGAPVTPMTVSFFVVYFLLCLTPAALDLAATRQWKQIEKEVRR</sequence>
<dbReference type="InterPro" id="IPR003339">
    <property type="entry name" value="ABC/ECF_trnsptr_transmembrane"/>
</dbReference>
<evidence type="ECO:0000313" key="7">
    <source>
        <dbReference type="Proteomes" id="UP000681035"/>
    </source>
</evidence>
<evidence type="ECO:0000313" key="6">
    <source>
        <dbReference type="EMBL" id="BCK80353.1"/>
    </source>
</evidence>